<evidence type="ECO:0000256" key="6">
    <source>
        <dbReference type="SAM" id="MobiDB-lite"/>
    </source>
</evidence>
<accession>A0A6P8QXP5</accession>
<feature type="transmembrane region" description="Helical" evidence="7">
    <location>
        <begin position="550"/>
        <end position="570"/>
    </location>
</feature>
<evidence type="ECO:0000256" key="7">
    <source>
        <dbReference type="SAM" id="Phobius"/>
    </source>
</evidence>
<dbReference type="InterPro" id="IPR003689">
    <property type="entry name" value="ZIP"/>
</dbReference>
<feature type="region of interest" description="Disordered" evidence="6">
    <location>
        <begin position="517"/>
        <end position="538"/>
    </location>
</feature>
<feature type="compositionally biased region" description="Basic and acidic residues" evidence="6">
    <location>
        <begin position="244"/>
        <end position="266"/>
    </location>
</feature>
<dbReference type="FunCoup" id="A0A6P8QXP5">
    <property type="interactions" value="1918"/>
</dbReference>
<feature type="compositionally biased region" description="Basic residues" evidence="6">
    <location>
        <begin position="176"/>
        <end position="186"/>
    </location>
</feature>
<feature type="compositionally biased region" description="Basic residues" evidence="6">
    <location>
        <begin position="690"/>
        <end position="708"/>
    </location>
</feature>
<protein>
    <submittedName>
        <fullName evidence="9">Zinc transporter ZIP10 isoform X1</fullName>
    </submittedName>
</protein>
<evidence type="ECO:0000256" key="3">
    <source>
        <dbReference type="ARBA" id="ARBA00022692"/>
    </source>
</evidence>
<proteinExistence type="inferred from homology"/>
<dbReference type="InParanoid" id="A0A6P8QXP5"/>
<feature type="transmembrane region" description="Helical" evidence="7">
    <location>
        <begin position="457"/>
        <end position="484"/>
    </location>
</feature>
<feature type="transmembrane region" description="Helical" evidence="7">
    <location>
        <begin position="811"/>
        <end position="832"/>
    </location>
</feature>
<feature type="region of interest" description="Disordered" evidence="6">
    <location>
        <begin position="339"/>
        <end position="371"/>
    </location>
</feature>
<keyword evidence="4 7" id="KW-1133">Transmembrane helix</keyword>
<feature type="compositionally biased region" description="Polar residues" evidence="6">
    <location>
        <begin position="267"/>
        <end position="278"/>
    </location>
</feature>
<dbReference type="CTD" id="57181"/>
<feature type="transmembrane region" description="Helical" evidence="7">
    <location>
        <begin position="784"/>
        <end position="805"/>
    </location>
</feature>
<feature type="compositionally biased region" description="Basic and acidic residues" evidence="6">
    <location>
        <begin position="199"/>
        <end position="224"/>
    </location>
</feature>
<dbReference type="PANTHER" id="PTHR12191">
    <property type="entry name" value="SOLUTE CARRIER FAMILY 39"/>
    <property type="match status" value="1"/>
</dbReference>
<dbReference type="Pfam" id="PF02535">
    <property type="entry name" value="Zip"/>
    <property type="match status" value="1"/>
</dbReference>
<dbReference type="Proteomes" id="UP000515159">
    <property type="component" value="Chromosome 5"/>
</dbReference>
<dbReference type="KEGG" id="gsh:117360621"/>
<dbReference type="RefSeq" id="XP_033800555.1">
    <property type="nucleotide sequence ID" value="XM_033944664.1"/>
</dbReference>
<feature type="region of interest" description="Disordered" evidence="6">
    <location>
        <begin position="173"/>
        <end position="323"/>
    </location>
</feature>
<keyword evidence="3 7" id="KW-0812">Transmembrane</keyword>
<feature type="compositionally biased region" description="Basic residues" evidence="6">
    <location>
        <begin position="525"/>
        <end position="535"/>
    </location>
</feature>
<feature type="region of interest" description="Disordered" evidence="6">
    <location>
        <begin position="88"/>
        <end position="109"/>
    </location>
</feature>
<evidence type="ECO:0000256" key="5">
    <source>
        <dbReference type="ARBA" id="ARBA00023136"/>
    </source>
</evidence>
<dbReference type="AlphaFoldDB" id="A0A6P8QXP5"/>
<dbReference type="InterPro" id="IPR050799">
    <property type="entry name" value="ZIP_Transporter"/>
</dbReference>
<dbReference type="GO" id="GO:0030003">
    <property type="term" value="P:intracellular monoatomic cation homeostasis"/>
    <property type="evidence" value="ECO:0007669"/>
    <property type="project" value="TreeGrafter"/>
</dbReference>
<comment type="similarity">
    <text evidence="2">Belongs to the ZIP transporter (TC 2.A.5) family.</text>
</comment>
<evidence type="ECO:0000256" key="4">
    <source>
        <dbReference type="ARBA" id="ARBA00022989"/>
    </source>
</evidence>
<organism evidence="8 9">
    <name type="scientific">Geotrypetes seraphini</name>
    <name type="common">Gaboon caecilian</name>
    <name type="synonym">Caecilia seraphini</name>
    <dbReference type="NCBI Taxonomy" id="260995"/>
    <lineage>
        <taxon>Eukaryota</taxon>
        <taxon>Metazoa</taxon>
        <taxon>Chordata</taxon>
        <taxon>Craniata</taxon>
        <taxon>Vertebrata</taxon>
        <taxon>Euteleostomi</taxon>
        <taxon>Amphibia</taxon>
        <taxon>Gymnophiona</taxon>
        <taxon>Geotrypetes</taxon>
    </lineage>
</organism>
<feature type="compositionally biased region" description="Basic residues" evidence="6">
    <location>
        <begin position="225"/>
        <end position="243"/>
    </location>
</feature>
<name>A0A6P8QXP5_GEOSA</name>
<dbReference type="GO" id="GO:0005886">
    <property type="term" value="C:plasma membrane"/>
    <property type="evidence" value="ECO:0007669"/>
    <property type="project" value="TreeGrafter"/>
</dbReference>
<feature type="region of interest" description="Disordered" evidence="6">
    <location>
        <begin position="686"/>
        <end position="712"/>
    </location>
</feature>
<evidence type="ECO:0000313" key="8">
    <source>
        <dbReference type="Proteomes" id="UP000515159"/>
    </source>
</evidence>
<dbReference type="GO" id="GO:0005385">
    <property type="term" value="F:zinc ion transmembrane transporter activity"/>
    <property type="evidence" value="ECO:0007669"/>
    <property type="project" value="TreeGrafter"/>
</dbReference>
<keyword evidence="8" id="KW-1185">Reference proteome</keyword>
<evidence type="ECO:0000313" key="9">
    <source>
        <dbReference type="RefSeq" id="XP_033800555.1"/>
    </source>
</evidence>
<dbReference type="GO" id="GO:0071578">
    <property type="term" value="P:zinc ion import across plasma membrane"/>
    <property type="evidence" value="ECO:0007669"/>
    <property type="project" value="TreeGrafter"/>
</dbReference>
<feature type="transmembrane region" description="Helical" evidence="7">
    <location>
        <begin position="853"/>
        <end position="873"/>
    </location>
</feature>
<evidence type="ECO:0000256" key="1">
    <source>
        <dbReference type="ARBA" id="ARBA00004141"/>
    </source>
</evidence>
<feature type="transmembrane region" description="Helical" evidence="7">
    <location>
        <begin position="491"/>
        <end position="513"/>
    </location>
</feature>
<gene>
    <name evidence="9" type="primary">SLC39A10</name>
</gene>
<reference evidence="9" key="1">
    <citation type="submission" date="2025-08" db="UniProtKB">
        <authorList>
            <consortium name="RefSeq"/>
        </authorList>
    </citation>
    <scope>IDENTIFICATION</scope>
</reference>
<sequence>MTAGRECKFAGRSARLKSAGENTEYDMCQRGLKLSKIKKMKVHMHTKFCIICLLTFIFHQCNHCHKDGHDHGHDDSHVHNHSDYQISEEPYHQNGGVDSGASKESVPEAEHEQRYYIEKLFDRYGENGRLSFYGLEKLLANLGLGEVKVVEINHEDIGHDHVSHLEALEVQEGKHTHWHSHIHSHSHSSSENQTMSSDSAKRNKKCDLLRGETTESSVKSDNKHSHDHNHHLNRHHHDPRHYREHNSTHHSHNDSISHTQHREQSQEHLTNTSTSQEQPEGMSQKHRKKRKRNKSRETPMETTPESGSDSDHGEQHEHNHVHKHERVNLSLIRPHLHEYGNDLSATPGQQDHNPDEGNGHRHAQKREAPNNQISVRKQGVFSFHSHQDHGEEDHQHDECLNVTQLLQYYGLGVNSPISPDQFTYLCPALLYQIDSRLCVKHSSQLHVEDLDKHKASASAWVCGLISITVISLLSLLGIILIPIINQGCFRFLLSFLVALAVGTLSGDALLHLLPHSQGGHDHSQHSGHSHKPSHRHGAESESLLEEYDSVMKGLVALAGIYLLFILEHCIRMFKHYKDEKGKQKWFKKKQVEESVVGRKLSDHKLNRRSDAEWLQLKPLSVGADDSVFSDERLNETELTDAEIQQESLSKTFISIEEEKMMQPSLRDESHVYHDLDFHDGGYNSHDKTVPPKKQRHHKHSHHSHGHCHSGKDMKDTGISSIAWMVIMGDGMHNFSDGLAIGAAFSAGLTGGISTSVAVFCHELPHELGDFAVLLTAGMTVKQAIVYNLLSAMMAYVGMLIGTAVGQYATNVTLWIFAITAGMFLYVALVDMLPEMLHGDGGNEEYGYCPMGQFILQNLGLLLGFAIMLVIALYEDKIVFDIQF</sequence>
<dbReference type="PANTHER" id="PTHR12191:SF14">
    <property type="entry name" value="ZINC TRANSPORTER ZIP10"/>
    <property type="match status" value="1"/>
</dbReference>
<keyword evidence="5 7" id="KW-0472">Membrane</keyword>
<feature type="compositionally biased region" description="Basic and acidic residues" evidence="6">
    <location>
        <begin position="309"/>
        <end position="318"/>
    </location>
</feature>
<dbReference type="GO" id="GO:0140410">
    <property type="term" value="F:monoatomic cation:bicarbonate symporter activity"/>
    <property type="evidence" value="ECO:0007669"/>
    <property type="project" value="TreeGrafter"/>
</dbReference>
<feature type="compositionally biased region" description="Basic residues" evidence="6">
    <location>
        <begin position="284"/>
        <end position="294"/>
    </location>
</feature>
<dbReference type="GeneID" id="117360621"/>
<dbReference type="OrthoDB" id="200954at2759"/>
<comment type="subcellular location">
    <subcellularLocation>
        <location evidence="1">Membrane</location>
        <topology evidence="1">Multi-pass membrane protein</topology>
    </subcellularLocation>
</comment>
<evidence type="ECO:0000256" key="2">
    <source>
        <dbReference type="ARBA" id="ARBA00006939"/>
    </source>
</evidence>